<keyword evidence="2" id="KW-1185">Reference proteome</keyword>
<dbReference type="Proteomes" id="UP000827092">
    <property type="component" value="Unassembled WGS sequence"/>
</dbReference>
<protein>
    <submittedName>
        <fullName evidence="1">Uncharacterized protein</fullName>
    </submittedName>
</protein>
<proteinExistence type="predicted"/>
<dbReference type="EMBL" id="JAFNEN010000367">
    <property type="protein sequence ID" value="KAG8184618.1"/>
    <property type="molecule type" value="Genomic_DNA"/>
</dbReference>
<sequence>MIRPQPMHIPPRVPKIVKNSLFHFGSDANGIPPRLGGTSSNVQSLPFTFAAAVRSSAGKKNSSRNCHRLPLWNVRGDQAHLSKVREF</sequence>
<accession>A0AAV6ULQ9</accession>
<gene>
    <name evidence="1" type="ORF">JTE90_022669</name>
</gene>
<comment type="caution">
    <text evidence="1">The sequence shown here is derived from an EMBL/GenBank/DDBJ whole genome shotgun (WGS) entry which is preliminary data.</text>
</comment>
<evidence type="ECO:0000313" key="2">
    <source>
        <dbReference type="Proteomes" id="UP000827092"/>
    </source>
</evidence>
<evidence type="ECO:0000313" key="1">
    <source>
        <dbReference type="EMBL" id="KAG8184618.1"/>
    </source>
</evidence>
<name>A0AAV6ULQ9_9ARAC</name>
<organism evidence="1 2">
    <name type="scientific">Oedothorax gibbosus</name>
    <dbReference type="NCBI Taxonomy" id="931172"/>
    <lineage>
        <taxon>Eukaryota</taxon>
        <taxon>Metazoa</taxon>
        <taxon>Ecdysozoa</taxon>
        <taxon>Arthropoda</taxon>
        <taxon>Chelicerata</taxon>
        <taxon>Arachnida</taxon>
        <taxon>Araneae</taxon>
        <taxon>Araneomorphae</taxon>
        <taxon>Entelegynae</taxon>
        <taxon>Araneoidea</taxon>
        <taxon>Linyphiidae</taxon>
        <taxon>Erigoninae</taxon>
        <taxon>Oedothorax</taxon>
    </lineage>
</organism>
<reference evidence="1 2" key="1">
    <citation type="journal article" date="2022" name="Nat. Ecol. Evol.">
        <title>A masculinizing supergene underlies an exaggerated male reproductive morph in a spider.</title>
        <authorList>
            <person name="Hendrickx F."/>
            <person name="De Corte Z."/>
            <person name="Sonet G."/>
            <person name="Van Belleghem S.M."/>
            <person name="Kostlbacher S."/>
            <person name="Vangestel C."/>
        </authorList>
    </citation>
    <scope>NUCLEOTIDE SEQUENCE [LARGE SCALE GENOMIC DNA]</scope>
    <source>
        <strain evidence="1">W744_W776</strain>
    </source>
</reference>
<dbReference type="AlphaFoldDB" id="A0AAV6ULQ9"/>